<sequence>MGRDLVLANARLVLADRVVTGSLAVRDGRIAAVDDGLSTGGGIEDLEGDFLLPGLVELHTDHLESHFAPRPGVRWNPIAAVQAHDAQIAGSGITTVFDALRVGSDPDAEDAGRETRVLVDALNEARAEDRLRADHFLHLRCEVPAAVVVQEAEPLFALGAVRLASLMDHTPGQRQFVDLAQYRRYYQAKAGFGEAEMDAYVAYRQGVGIERASINRPKLVALAHAAGAILASHDDATAAHVAEAVAEGVSIAEFPTTVEAASAARAAGLKVLMGAPNVVRGGSHSGNAAASDLAERGLLDVLSSDYVPLSLIHAAFVLPERVSGLDLPAAVAFVTRNPAAAVGLHDRGALAPGLRADLVRVSHRPGHVPIVRAVWREGRRVA</sequence>
<dbReference type="NCBIfam" id="NF011981">
    <property type="entry name" value="PRK15446.1-2"/>
    <property type="match status" value="1"/>
</dbReference>
<dbReference type="NCBIfam" id="NF011990">
    <property type="entry name" value="PRK15446.2-6"/>
    <property type="match status" value="1"/>
</dbReference>
<name>A0A1M7ZIG9_9HYPH</name>
<organism evidence="2 3">
    <name type="scientific">Pseudoxanthobacter soli DSM 19599</name>
    <dbReference type="NCBI Taxonomy" id="1123029"/>
    <lineage>
        <taxon>Bacteria</taxon>
        <taxon>Pseudomonadati</taxon>
        <taxon>Pseudomonadota</taxon>
        <taxon>Alphaproteobacteria</taxon>
        <taxon>Hyphomicrobiales</taxon>
        <taxon>Segnochrobactraceae</taxon>
        <taxon>Pseudoxanthobacter</taxon>
    </lineage>
</organism>
<dbReference type="InterPro" id="IPR012696">
    <property type="entry name" value="PhnM"/>
</dbReference>
<dbReference type="GO" id="GO:0016810">
    <property type="term" value="F:hydrolase activity, acting on carbon-nitrogen (but not peptide) bonds"/>
    <property type="evidence" value="ECO:0007669"/>
    <property type="project" value="InterPro"/>
</dbReference>
<dbReference type="InterPro" id="IPR051781">
    <property type="entry name" value="Metallo-dep_Hydrolase"/>
</dbReference>
<dbReference type="InterPro" id="IPR032466">
    <property type="entry name" value="Metal_Hydrolase"/>
</dbReference>
<accession>A0A1M7ZIG9</accession>
<dbReference type="NCBIfam" id="NF011983">
    <property type="entry name" value="PRK15446.1-4"/>
    <property type="match status" value="1"/>
</dbReference>
<reference evidence="2 3" key="1">
    <citation type="submission" date="2016-12" db="EMBL/GenBank/DDBJ databases">
        <authorList>
            <person name="Song W.-J."/>
            <person name="Kurnit D.M."/>
        </authorList>
    </citation>
    <scope>NUCLEOTIDE SEQUENCE [LARGE SCALE GENOMIC DNA]</scope>
    <source>
        <strain evidence="2 3">DSM 19599</strain>
    </source>
</reference>
<dbReference type="NCBIfam" id="NF011987">
    <property type="entry name" value="PRK15446.2-3"/>
    <property type="match status" value="1"/>
</dbReference>
<dbReference type="EMBL" id="FRXO01000003">
    <property type="protein sequence ID" value="SHO64678.1"/>
    <property type="molecule type" value="Genomic_DNA"/>
</dbReference>
<dbReference type="SUPFAM" id="SSF51338">
    <property type="entry name" value="Composite domain of metallo-dependent hydrolases"/>
    <property type="match status" value="1"/>
</dbReference>
<dbReference type="Proteomes" id="UP000186406">
    <property type="component" value="Unassembled WGS sequence"/>
</dbReference>
<dbReference type="PANTHER" id="PTHR43135">
    <property type="entry name" value="ALPHA-D-RIBOSE 1-METHYLPHOSPHONATE 5-TRIPHOSPHATE DIPHOSPHATASE"/>
    <property type="match status" value="1"/>
</dbReference>
<dbReference type="NCBIfam" id="NF011984">
    <property type="entry name" value="PRK15446.1-5"/>
    <property type="match status" value="1"/>
</dbReference>
<dbReference type="Gene3D" id="3.20.20.140">
    <property type="entry name" value="Metal-dependent hydrolases"/>
    <property type="match status" value="2"/>
</dbReference>
<dbReference type="Gene3D" id="2.30.40.10">
    <property type="entry name" value="Urease, subunit C, domain 1"/>
    <property type="match status" value="1"/>
</dbReference>
<gene>
    <name evidence="2" type="ORF">SAMN02745172_01824</name>
</gene>
<dbReference type="AlphaFoldDB" id="A0A1M7ZIG9"/>
<dbReference type="PIRSF" id="PIRSF038971">
    <property type="entry name" value="PhnM"/>
    <property type="match status" value="1"/>
</dbReference>
<dbReference type="GO" id="GO:0019700">
    <property type="term" value="P:organic phosphonate catabolic process"/>
    <property type="evidence" value="ECO:0007669"/>
    <property type="project" value="InterPro"/>
</dbReference>
<dbReference type="OrthoDB" id="9785413at2"/>
<dbReference type="InterPro" id="IPR013108">
    <property type="entry name" value="Amidohydro_3"/>
</dbReference>
<keyword evidence="3" id="KW-1185">Reference proteome</keyword>
<proteinExistence type="predicted"/>
<dbReference type="Pfam" id="PF07969">
    <property type="entry name" value="Amidohydro_3"/>
    <property type="match status" value="1"/>
</dbReference>
<dbReference type="InterPro" id="IPR011059">
    <property type="entry name" value="Metal-dep_hydrolase_composite"/>
</dbReference>
<evidence type="ECO:0000313" key="2">
    <source>
        <dbReference type="EMBL" id="SHO64678.1"/>
    </source>
</evidence>
<protein>
    <submittedName>
        <fullName evidence="2">Alpha-D-ribose 1-methylphosphonate 5-triphosphate diphosphatase</fullName>
    </submittedName>
</protein>
<evidence type="ECO:0000259" key="1">
    <source>
        <dbReference type="Pfam" id="PF07969"/>
    </source>
</evidence>
<evidence type="ECO:0000313" key="3">
    <source>
        <dbReference type="Proteomes" id="UP000186406"/>
    </source>
</evidence>
<dbReference type="NCBIfam" id="TIGR02318">
    <property type="entry name" value="phosphono_phnM"/>
    <property type="match status" value="1"/>
</dbReference>
<dbReference type="STRING" id="1123029.SAMN02745172_01824"/>
<dbReference type="SUPFAM" id="SSF51556">
    <property type="entry name" value="Metallo-dependent hydrolases"/>
    <property type="match status" value="1"/>
</dbReference>
<dbReference type="PANTHER" id="PTHR43135:SF3">
    <property type="entry name" value="ALPHA-D-RIBOSE 1-METHYLPHOSPHONATE 5-TRIPHOSPHATE DIPHOSPHATASE"/>
    <property type="match status" value="1"/>
</dbReference>
<dbReference type="RefSeq" id="WP_073627786.1">
    <property type="nucleotide sequence ID" value="NZ_FRXO01000003.1"/>
</dbReference>
<feature type="domain" description="Amidohydrolase 3" evidence="1">
    <location>
        <begin position="86"/>
        <end position="381"/>
    </location>
</feature>